<dbReference type="InterPro" id="IPR013780">
    <property type="entry name" value="Glyco_hydro_b"/>
</dbReference>
<feature type="active site" description="Proton donor" evidence="12">
    <location>
        <position position="354"/>
    </location>
</feature>
<dbReference type="InterPro" id="IPR004193">
    <property type="entry name" value="Glyco_hydro_13_N"/>
</dbReference>
<dbReference type="SUPFAM" id="SSF81296">
    <property type="entry name" value="E set domains"/>
    <property type="match status" value="1"/>
</dbReference>
<evidence type="ECO:0000256" key="4">
    <source>
        <dbReference type="ARBA" id="ARBA00009000"/>
    </source>
</evidence>
<comment type="caution">
    <text evidence="15">The sequence shown here is derived from an EMBL/GenBank/DDBJ whole genome shotgun (WGS) entry which is preliminary data.</text>
</comment>
<dbReference type="PIRSF" id="PIRSF000463">
    <property type="entry name" value="GlgB"/>
    <property type="match status" value="1"/>
</dbReference>
<dbReference type="NCBIfam" id="NF008967">
    <property type="entry name" value="PRK12313.1"/>
    <property type="match status" value="1"/>
</dbReference>
<dbReference type="Gene3D" id="2.60.40.1180">
    <property type="entry name" value="Golgi alpha-mannosidase II"/>
    <property type="match status" value="1"/>
</dbReference>
<dbReference type="InterPro" id="IPR006407">
    <property type="entry name" value="GlgB"/>
</dbReference>
<evidence type="ECO:0000256" key="6">
    <source>
        <dbReference type="ARBA" id="ARBA00022600"/>
    </source>
</evidence>
<evidence type="ECO:0000256" key="13">
    <source>
        <dbReference type="SAM" id="MobiDB-lite"/>
    </source>
</evidence>
<dbReference type="EMBL" id="MPJW01000124">
    <property type="protein sequence ID" value="OLU39852.1"/>
    <property type="molecule type" value="Genomic_DNA"/>
</dbReference>
<keyword evidence="6" id="KW-0321">Glycogen metabolism</keyword>
<dbReference type="CDD" id="cd11322">
    <property type="entry name" value="AmyAc_Glg_BE"/>
    <property type="match status" value="1"/>
</dbReference>
<dbReference type="Gene3D" id="3.20.20.80">
    <property type="entry name" value="Glycosidases"/>
    <property type="match status" value="1"/>
</dbReference>
<dbReference type="PANTHER" id="PTHR43651">
    <property type="entry name" value="1,4-ALPHA-GLUCAN-BRANCHING ENZYME"/>
    <property type="match status" value="1"/>
</dbReference>
<keyword evidence="10" id="KW-0119">Carbohydrate metabolism</keyword>
<keyword evidence="16" id="KW-1185">Reference proteome</keyword>
<evidence type="ECO:0000313" key="16">
    <source>
        <dbReference type="Proteomes" id="UP000186341"/>
    </source>
</evidence>
<dbReference type="InterPro" id="IPR006047">
    <property type="entry name" value="GH13_cat_dom"/>
</dbReference>
<evidence type="ECO:0000256" key="3">
    <source>
        <dbReference type="ARBA" id="ARBA00004964"/>
    </source>
</evidence>
<evidence type="ECO:0000256" key="1">
    <source>
        <dbReference type="ARBA" id="ARBA00000826"/>
    </source>
</evidence>
<dbReference type="CDD" id="cd02855">
    <property type="entry name" value="E_set_GBE_prok_N"/>
    <property type="match status" value="1"/>
</dbReference>
<keyword evidence="8" id="KW-0808">Transferase</keyword>
<evidence type="ECO:0000256" key="8">
    <source>
        <dbReference type="ARBA" id="ARBA00022679"/>
    </source>
</evidence>
<dbReference type="GO" id="GO:0004553">
    <property type="term" value="F:hydrolase activity, hydrolyzing O-glycosyl compounds"/>
    <property type="evidence" value="ECO:0007669"/>
    <property type="project" value="InterPro"/>
</dbReference>
<dbReference type="InterPro" id="IPR006048">
    <property type="entry name" value="A-amylase/branching_C"/>
</dbReference>
<proteinExistence type="inferred from homology"/>
<evidence type="ECO:0000256" key="9">
    <source>
        <dbReference type="ARBA" id="ARBA00023056"/>
    </source>
</evidence>
<dbReference type="EC" id="2.4.1.18" evidence="5 11"/>
<dbReference type="GO" id="GO:0005829">
    <property type="term" value="C:cytosol"/>
    <property type="evidence" value="ECO:0007669"/>
    <property type="project" value="TreeGrafter"/>
</dbReference>
<dbReference type="UniPathway" id="UPA00164"/>
<evidence type="ECO:0000313" key="15">
    <source>
        <dbReference type="EMBL" id="OLU39852.1"/>
    </source>
</evidence>
<keyword evidence="9" id="KW-0320">Glycogen biosynthesis</keyword>
<dbReference type="GO" id="GO:0005978">
    <property type="term" value="P:glycogen biosynthetic process"/>
    <property type="evidence" value="ECO:0007669"/>
    <property type="project" value="UniProtKB-UniRule"/>
</dbReference>
<name>A0A1U7NG76_9FIRM</name>
<dbReference type="GO" id="GO:0003844">
    <property type="term" value="F:1,4-alpha-glucan branching enzyme activity"/>
    <property type="evidence" value="ECO:0007669"/>
    <property type="project" value="UniProtKB-UniRule"/>
</dbReference>
<dbReference type="SUPFAM" id="SSF51445">
    <property type="entry name" value="(Trans)glycosidases"/>
    <property type="match status" value="1"/>
</dbReference>
<evidence type="ECO:0000259" key="14">
    <source>
        <dbReference type="SMART" id="SM00642"/>
    </source>
</evidence>
<comment type="similarity">
    <text evidence="4">Belongs to the glycosyl hydrolase 13 family. GlgB subfamily.</text>
</comment>
<evidence type="ECO:0000256" key="5">
    <source>
        <dbReference type="ARBA" id="ARBA00012541"/>
    </source>
</evidence>
<feature type="region of interest" description="Disordered" evidence="13">
    <location>
        <begin position="618"/>
        <end position="642"/>
    </location>
</feature>
<evidence type="ECO:0000256" key="11">
    <source>
        <dbReference type="NCBIfam" id="TIGR01515"/>
    </source>
</evidence>
<feature type="compositionally biased region" description="Basic and acidic residues" evidence="13">
    <location>
        <begin position="618"/>
        <end position="632"/>
    </location>
</feature>
<dbReference type="PANTHER" id="PTHR43651:SF3">
    <property type="entry name" value="1,4-ALPHA-GLUCAN-BRANCHING ENZYME"/>
    <property type="match status" value="1"/>
</dbReference>
<dbReference type="Pfam" id="PF02922">
    <property type="entry name" value="CBM_48"/>
    <property type="match status" value="1"/>
</dbReference>
<dbReference type="InterPro" id="IPR017853">
    <property type="entry name" value="GH"/>
</dbReference>
<dbReference type="AlphaFoldDB" id="A0A1U7NG76"/>
<dbReference type="GeneID" id="82202782"/>
<dbReference type="InterPro" id="IPR037439">
    <property type="entry name" value="Branching_enzy"/>
</dbReference>
<organism evidence="15 16">
    <name type="scientific">Ileibacterium valens</name>
    <dbReference type="NCBI Taxonomy" id="1862668"/>
    <lineage>
        <taxon>Bacteria</taxon>
        <taxon>Bacillati</taxon>
        <taxon>Bacillota</taxon>
        <taxon>Erysipelotrichia</taxon>
        <taxon>Erysipelotrichales</taxon>
        <taxon>Erysipelotrichaceae</taxon>
        <taxon>Ileibacterium</taxon>
    </lineage>
</organism>
<dbReference type="Gene3D" id="2.60.40.10">
    <property type="entry name" value="Immunoglobulins"/>
    <property type="match status" value="1"/>
</dbReference>
<dbReference type="InterPro" id="IPR044143">
    <property type="entry name" value="GlgB_N_E_set_prok"/>
</dbReference>
<comment type="catalytic activity">
    <reaction evidence="1">
        <text>Transfers a segment of a (1-&gt;4)-alpha-D-glucan chain to a primary hydroxy group in a similar glucan chain.</text>
        <dbReference type="EC" id="2.4.1.18"/>
    </reaction>
</comment>
<dbReference type="Pfam" id="PF02806">
    <property type="entry name" value="Alpha-amylase_C"/>
    <property type="match status" value="1"/>
</dbReference>
<reference evidence="15 16" key="1">
    <citation type="submission" date="2016-11" db="EMBL/GenBank/DDBJ databases">
        <title>Description of two novel members of the family Erysipelotrichaceae: Ileibacterium lipovorans gen. nov., sp. nov. and Dubosiella newyorkensis, gen. nov., sp. nov.</title>
        <authorList>
            <person name="Cox L.M."/>
            <person name="Sohn J."/>
            <person name="Tyrrell K.L."/>
            <person name="Citron D.M."/>
            <person name="Lawson P.A."/>
            <person name="Patel N.B."/>
            <person name="Iizumi T."/>
            <person name="Perez-Perez G.I."/>
            <person name="Goldstein E.J."/>
            <person name="Blaser M.J."/>
        </authorList>
    </citation>
    <scope>NUCLEOTIDE SEQUENCE [LARGE SCALE GENOMIC DNA]</scope>
    <source>
        <strain evidence="15 16">NYU-BL-A3</strain>
    </source>
</reference>
<feature type="domain" description="Glycosyl hydrolase family 13 catalytic" evidence="14">
    <location>
        <begin position="157"/>
        <end position="490"/>
    </location>
</feature>
<evidence type="ECO:0000256" key="7">
    <source>
        <dbReference type="ARBA" id="ARBA00022676"/>
    </source>
</evidence>
<dbReference type="Proteomes" id="UP000186341">
    <property type="component" value="Unassembled WGS sequence"/>
</dbReference>
<dbReference type="RefSeq" id="WP_075819342.1">
    <property type="nucleotide sequence ID" value="NZ_CAPNHH010000043.1"/>
</dbReference>
<dbReference type="SUPFAM" id="SSF51011">
    <property type="entry name" value="Glycosyl hydrolase domain"/>
    <property type="match status" value="1"/>
</dbReference>
<keyword evidence="7" id="KW-0328">Glycosyltransferase</keyword>
<dbReference type="GO" id="GO:0043169">
    <property type="term" value="F:cation binding"/>
    <property type="evidence" value="ECO:0007669"/>
    <property type="project" value="InterPro"/>
</dbReference>
<dbReference type="Pfam" id="PF00128">
    <property type="entry name" value="Alpha-amylase"/>
    <property type="match status" value="1"/>
</dbReference>
<dbReference type="InterPro" id="IPR013783">
    <property type="entry name" value="Ig-like_fold"/>
</dbReference>
<comment type="function">
    <text evidence="2">Catalyzes the formation of the alpha-1,6-glucosidic linkages in glycogen by scission of a 1,4-alpha-linked oligosaccharide from growing alpha-1,4-glucan chains and the subsequent attachment of the oligosaccharide to the alpha-1,6 position.</text>
</comment>
<evidence type="ECO:0000256" key="2">
    <source>
        <dbReference type="ARBA" id="ARBA00002953"/>
    </source>
</evidence>
<evidence type="ECO:0000256" key="12">
    <source>
        <dbReference type="PIRSR" id="PIRSR000463-1"/>
    </source>
</evidence>
<comment type="pathway">
    <text evidence="3">Glycan biosynthesis; glycogen biosynthesis.</text>
</comment>
<dbReference type="NCBIfam" id="TIGR01515">
    <property type="entry name" value="branching_enzym"/>
    <property type="match status" value="1"/>
</dbReference>
<dbReference type="OrthoDB" id="9800174at2"/>
<accession>A0A1U7NG76</accession>
<dbReference type="InterPro" id="IPR014756">
    <property type="entry name" value="Ig_E-set"/>
</dbReference>
<feature type="active site" description="Nucleophile" evidence="12">
    <location>
        <position position="310"/>
    </location>
</feature>
<protein>
    <recommendedName>
        <fullName evidence="5 11">1,4-alpha-glucan branching enzyme</fullName>
        <ecNumber evidence="5 11">2.4.1.18</ecNumber>
    </recommendedName>
</protein>
<sequence length="642" mass="74810">MIKKNLTNFFQGHELNAYEYFGAHPAKEGVDFVLYAPHASKISVVGDFNNWDEAVNPMEKDEEGVWIVHVPEAKVGDAYKYRITQSTGRTIDKIDPYAFYSKFRPENDSVVASLDFDGWNDAEWMKKRNKGFDDPISIYEMNIGSWRDKNTRVELEDVLPEQHEDGYFVKYSDIVDELIEHCKKYHFSHVEVMPLSEFPFDGSWGYQVSGFFSVTSRYGNNIELKEFVNRLHEAGIGVIMDFVPVHFVKDEYALAYYDGTPLYEYTNGDDAHSEWGTSYFDLGKETVRSFLMSAANYWIKEYHFDGLRMDAISNAIFWKGNKMRGENKGATDFIKRMNFMLNSEYEGKIMLIAEDSTDFPNVCKSTLDGGLGYDYKWDLGWMNDTLKYLAKDPIYRQWHHNNITFSMAYFYSEKFILPLSHDEVVHGKATIVDKMWGSYEDKFAQARELYTYMFGHPGKKLNFMGNEIGMLREWDEQKGTDWFLRQYPMHAGFEVFFQDLTGIYKNDDAFWYGYDPTNFQWINADDAAHNTFSFMRKGSKNVYVFLINFSTNSYTLQFGVPYKGVYHEVLNTQWSKYNGNLGHNDQRDFKAIRLPLNNQPYRIQALVPAFSAMILKVEKPEEAPKPEEKPEEANTVSTSETE</sequence>
<gene>
    <name evidence="15" type="ORF">BO222_06125</name>
</gene>
<dbReference type="SMART" id="SM00642">
    <property type="entry name" value="Aamy"/>
    <property type="match status" value="1"/>
</dbReference>
<evidence type="ECO:0000256" key="10">
    <source>
        <dbReference type="ARBA" id="ARBA00023277"/>
    </source>
</evidence>